<name>A0A328FBL5_9BACT</name>
<sequence>MFAKKIITETDHSGKVKNMPPLPPNKRFEIIVLDLDETKTNGQINKRAPHPDLKRRMQILGDVVNTIPEDMWDLPT</sequence>
<evidence type="ECO:0000256" key="1">
    <source>
        <dbReference type="SAM" id="MobiDB-lite"/>
    </source>
</evidence>
<keyword evidence="5" id="KW-1185">Reference proteome</keyword>
<dbReference type="Proteomes" id="UP000248798">
    <property type="component" value="Unassembled WGS sequence"/>
</dbReference>
<evidence type="ECO:0000313" key="4">
    <source>
        <dbReference type="Proteomes" id="UP000248798"/>
    </source>
</evidence>
<evidence type="ECO:0000313" key="3">
    <source>
        <dbReference type="EMBL" id="RAM01689.1"/>
    </source>
</evidence>
<reference evidence="3 4" key="1">
    <citation type="submission" date="2018-06" db="EMBL/GenBank/DDBJ databases">
        <title>Complete Genome Sequence of Desulfobacter hydrogenophilus (DSM3380).</title>
        <authorList>
            <person name="Marietou A."/>
            <person name="Schreiber L."/>
            <person name="Marshall I."/>
            <person name="Jorgensen B."/>
        </authorList>
    </citation>
    <scope>NUCLEOTIDE SEQUENCE [LARGE SCALE GENOMIC DNA]</scope>
    <source>
        <strain evidence="3 4">DSM 3380</strain>
    </source>
</reference>
<dbReference type="Proteomes" id="UP000293902">
    <property type="component" value="Chromosome"/>
</dbReference>
<feature type="region of interest" description="Disordered" evidence="1">
    <location>
        <begin position="1"/>
        <end position="21"/>
    </location>
</feature>
<reference evidence="2 5" key="2">
    <citation type="submission" date="2019-02" db="EMBL/GenBank/DDBJ databases">
        <title>Complete genome sequence of Desulfobacter hydrogenophilus AcRS1.</title>
        <authorList>
            <person name="Marietou A."/>
            <person name="Lund M.B."/>
            <person name="Marshall I.P.G."/>
            <person name="Schreiber L."/>
            <person name="Jorgensen B."/>
        </authorList>
    </citation>
    <scope>NUCLEOTIDE SEQUENCE [LARGE SCALE GENOMIC DNA]</scope>
    <source>
        <strain evidence="2 5">AcRS1</strain>
    </source>
</reference>
<evidence type="ECO:0000313" key="5">
    <source>
        <dbReference type="Proteomes" id="UP000293902"/>
    </source>
</evidence>
<dbReference type="AlphaFoldDB" id="A0A328FBL5"/>
<dbReference type="OrthoDB" id="598394at2"/>
<gene>
    <name evidence="3" type="ORF">DO021_12175</name>
    <name evidence="2" type="ORF">EYB58_12925</name>
</gene>
<feature type="compositionally biased region" description="Basic and acidic residues" evidence="1">
    <location>
        <begin position="1"/>
        <end position="14"/>
    </location>
</feature>
<dbReference type="RefSeq" id="WP_111957029.1">
    <property type="nucleotide sequence ID" value="NZ_CP036313.1"/>
</dbReference>
<protein>
    <submittedName>
        <fullName evidence="3">Uncharacterized protein</fullName>
    </submittedName>
</protein>
<dbReference type="EMBL" id="CP036313">
    <property type="protein sequence ID" value="QBH13744.1"/>
    <property type="molecule type" value="Genomic_DNA"/>
</dbReference>
<organism evidence="3 4">
    <name type="scientific">Desulfobacter hydrogenophilus</name>
    <dbReference type="NCBI Taxonomy" id="2291"/>
    <lineage>
        <taxon>Bacteria</taxon>
        <taxon>Pseudomonadati</taxon>
        <taxon>Thermodesulfobacteriota</taxon>
        <taxon>Desulfobacteria</taxon>
        <taxon>Desulfobacterales</taxon>
        <taxon>Desulfobacteraceae</taxon>
        <taxon>Desulfobacter</taxon>
    </lineage>
</organism>
<dbReference type="EMBL" id="QLNI01000023">
    <property type="protein sequence ID" value="RAM01689.1"/>
    <property type="molecule type" value="Genomic_DNA"/>
</dbReference>
<evidence type="ECO:0000313" key="2">
    <source>
        <dbReference type="EMBL" id="QBH13744.1"/>
    </source>
</evidence>
<accession>A0A328FBL5</accession>
<proteinExistence type="predicted"/>